<dbReference type="InterPro" id="IPR012337">
    <property type="entry name" value="RNaseH-like_sf"/>
</dbReference>
<gene>
    <name evidence="1" type="ORF">MEDL_62849</name>
</gene>
<keyword evidence="2" id="KW-1185">Reference proteome</keyword>
<proteinExistence type="predicted"/>
<dbReference type="SUPFAM" id="SSF53098">
    <property type="entry name" value="Ribonuclease H-like"/>
    <property type="match status" value="1"/>
</dbReference>
<evidence type="ECO:0000313" key="2">
    <source>
        <dbReference type="Proteomes" id="UP000683360"/>
    </source>
</evidence>
<dbReference type="AlphaFoldDB" id="A0A8S3V497"/>
<evidence type="ECO:0000313" key="1">
    <source>
        <dbReference type="EMBL" id="CAG2251174.1"/>
    </source>
</evidence>
<dbReference type="GO" id="GO:0003676">
    <property type="term" value="F:nucleic acid binding"/>
    <property type="evidence" value="ECO:0007669"/>
    <property type="project" value="InterPro"/>
</dbReference>
<dbReference type="Gene3D" id="3.30.420.10">
    <property type="entry name" value="Ribonuclease H-like superfamily/Ribonuclease H"/>
    <property type="match status" value="1"/>
</dbReference>
<sequence>MDSKLKAVRAGHKSAVKRLLRKTEDDSNLDNEESAELLETLIQKQKIISALDEDIMNSLKEEDIEEEILNADEYKFFLNTKIRHLRKTFANKLCTDNDIPPHDHALPSHTFENINQHRFLSPVSIRAKILMQDLWKERYDWDEPLPENLQLQWKDLAKDIGIVTSMKLPRQYFTGNTNSRSLHVFVDASMKAYGAVAYMYLSKGHSAALVMAKTRVAPVKKLTLPQLELMAAVIGARLTQHLKSTLECTDVTLWSDSQIVLQWLNTSKPLKRFVSNRIKEINELTEECKWKYCPTNCNPADLLTRGITAKQFMESVLWKTGPTCLIQNSTNLETHIPINTALSVLADDNEETLDEESNTDKNDDLHFRIDKIINAYRDSNSCKCKIKFLFFIDEHLK</sequence>
<dbReference type="InterPro" id="IPR008042">
    <property type="entry name" value="Retrotrans_Pao"/>
</dbReference>
<dbReference type="InterPro" id="IPR036397">
    <property type="entry name" value="RNaseH_sf"/>
</dbReference>
<dbReference type="OrthoDB" id="10067762at2759"/>
<accession>A0A8S3V497</accession>
<protein>
    <submittedName>
        <fullName evidence="1">Uncharacterized protein</fullName>
    </submittedName>
</protein>
<organism evidence="1 2">
    <name type="scientific">Mytilus edulis</name>
    <name type="common">Blue mussel</name>
    <dbReference type="NCBI Taxonomy" id="6550"/>
    <lineage>
        <taxon>Eukaryota</taxon>
        <taxon>Metazoa</taxon>
        <taxon>Spiralia</taxon>
        <taxon>Lophotrochozoa</taxon>
        <taxon>Mollusca</taxon>
        <taxon>Bivalvia</taxon>
        <taxon>Autobranchia</taxon>
        <taxon>Pteriomorphia</taxon>
        <taxon>Mytilida</taxon>
        <taxon>Mytiloidea</taxon>
        <taxon>Mytilidae</taxon>
        <taxon>Mytilinae</taxon>
        <taxon>Mytilus</taxon>
    </lineage>
</organism>
<dbReference type="PANTHER" id="PTHR47331">
    <property type="entry name" value="PHD-TYPE DOMAIN-CONTAINING PROTEIN"/>
    <property type="match status" value="1"/>
</dbReference>
<name>A0A8S3V497_MYTED</name>
<dbReference type="EMBL" id="CAJPWZ010003077">
    <property type="protein sequence ID" value="CAG2251174.1"/>
    <property type="molecule type" value="Genomic_DNA"/>
</dbReference>
<comment type="caution">
    <text evidence="1">The sequence shown here is derived from an EMBL/GenBank/DDBJ whole genome shotgun (WGS) entry which is preliminary data.</text>
</comment>
<reference evidence="1" key="1">
    <citation type="submission" date="2021-03" db="EMBL/GenBank/DDBJ databases">
        <authorList>
            <person name="Bekaert M."/>
        </authorList>
    </citation>
    <scope>NUCLEOTIDE SEQUENCE</scope>
</reference>
<dbReference type="Proteomes" id="UP000683360">
    <property type="component" value="Unassembled WGS sequence"/>
</dbReference>
<dbReference type="PANTHER" id="PTHR47331:SF5">
    <property type="entry name" value="RIBONUCLEASE H"/>
    <property type="match status" value="1"/>
</dbReference>
<dbReference type="Pfam" id="PF05380">
    <property type="entry name" value="Peptidase_A17"/>
    <property type="match status" value="1"/>
</dbReference>